<accession>A0A6J5PBY2</accession>
<name>A0A6J5PBY2_9CAUD</name>
<dbReference type="EMBL" id="LR796794">
    <property type="protein sequence ID" value="CAB4166748.1"/>
    <property type="molecule type" value="Genomic_DNA"/>
</dbReference>
<sequence>MKLRTAAVIATTDDGDKIGGPYFLPLDTDAKTEINQLVREHGPLDITAKEQSCSTKK</sequence>
<evidence type="ECO:0000313" key="1">
    <source>
        <dbReference type="EMBL" id="CAB4166748.1"/>
    </source>
</evidence>
<organism evidence="1">
    <name type="scientific">uncultured Caudovirales phage</name>
    <dbReference type="NCBI Taxonomy" id="2100421"/>
    <lineage>
        <taxon>Viruses</taxon>
        <taxon>Duplodnaviria</taxon>
        <taxon>Heunggongvirae</taxon>
        <taxon>Uroviricota</taxon>
        <taxon>Caudoviricetes</taxon>
        <taxon>Peduoviridae</taxon>
        <taxon>Maltschvirus</taxon>
        <taxon>Maltschvirus maltsch</taxon>
    </lineage>
</organism>
<proteinExistence type="predicted"/>
<gene>
    <name evidence="1" type="ORF">UFOVP836_54</name>
</gene>
<reference evidence="1" key="1">
    <citation type="submission" date="2020-04" db="EMBL/GenBank/DDBJ databases">
        <authorList>
            <person name="Chiriac C."/>
            <person name="Salcher M."/>
            <person name="Ghai R."/>
            <person name="Kavagutti S V."/>
        </authorList>
    </citation>
    <scope>NUCLEOTIDE SEQUENCE</scope>
</reference>
<protein>
    <submittedName>
        <fullName evidence="1">Uncharacterized protein</fullName>
    </submittedName>
</protein>